<proteinExistence type="predicted"/>
<comment type="caution">
    <text evidence="2">The sequence shown here is derived from an EMBL/GenBank/DDBJ whole genome shotgun (WGS) entry which is preliminary data.</text>
</comment>
<organism evidence="2">
    <name type="scientific">bioreactor metagenome</name>
    <dbReference type="NCBI Taxonomy" id="1076179"/>
    <lineage>
        <taxon>unclassified sequences</taxon>
        <taxon>metagenomes</taxon>
        <taxon>ecological metagenomes</taxon>
    </lineage>
</organism>
<name>A0A644Z7I4_9ZZZZ</name>
<accession>A0A644Z7I4</accession>
<keyword evidence="1" id="KW-0472">Membrane</keyword>
<keyword evidence="1" id="KW-1133">Transmembrane helix</keyword>
<gene>
    <name evidence="2" type="ORF">SDC9_83186</name>
</gene>
<reference evidence="2" key="1">
    <citation type="submission" date="2019-08" db="EMBL/GenBank/DDBJ databases">
        <authorList>
            <person name="Kucharzyk K."/>
            <person name="Murdoch R.W."/>
            <person name="Higgins S."/>
            <person name="Loffler F."/>
        </authorList>
    </citation>
    <scope>NUCLEOTIDE SEQUENCE</scope>
</reference>
<keyword evidence="1" id="KW-0812">Transmembrane</keyword>
<protein>
    <recommendedName>
        <fullName evidence="3">DUF4330 domain-containing protein</fullName>
    </recommendedName>
</protein>
<dbReference type="AlphaFoldDB" id="A0A644Z7I4"/>
<sequence>MKLIDEKGKLFGRLNIIDLLVLLIILVAVAILGSRLLSRQSGVAGTTKLTYTVKVEAVDPEVYDAIKEHIPGQCMASGEMLNAYVTDVKATPSTSGATLSTDSNSVNITTREGLVDLVFTIEADITNTVTNELGTQEIRIGKSHIVKTATFELDNGIITSCVWEKA</sequence>
<evidence type="ECO:0000256" key="1">
    <source>
        <dbReference type="SAM" id="Phobius"/>
    </source>
</evidence>
<dbReference type="EMBL" id="VSSQ01007656">
    <property type="protein sequence ID" value="MPM36587.1"/>
    <property type="molecule type" value="Genomic_DNA"/>
</dbReference>
<dbReference type="Pfam" id="PF14221">
    <property type="entry name" value="DUF4330"/>
    <property type="match status" value="1"/>
</dbReference>
<evidence type="ECO:0000313" key="2">
    <source>
        <dbReference type="EMBL" id="MPM36587.1"/>
    </source>
</evidence>
<evidence type="ECO:0008006" key="3">
    <source>
        <dbReference type="Google" id="ProtNLM"/>
    </source>
</evidence>
<dbReference type="InterPro" id="IPR025480">
    <property type="entry name" value="DUF4330"/>
</dbReference>
<feature type="transmembrane region" description="Helical" evidence="1">
    <location>
        <begin position="12"/>
        <end position="32"/>
    </location>
</feature>